<feature type="region of interest" description="Disordered" evidence="1">
    <location>
        <begin position="27"/>
        <end position="56"/>
    </location>
</feature>
<sequence>MKQYLVAIFAMSSMVGVGCSSAPATQEVSAVQDPERAQNTDKPLDIQGHRGARGLKPENTLPAFEAALDLQVDTLEFDLHLSKDDRLVVWHDPFVSAKKCVVPDGVDDLPDPAALRAKDARLRVRNLTADQLARYRCTQNPDPKRFPAQDASPTALAGDDYGIVTLERVFAFVERYAQSPQKTDGQRDNARRVRFNIETKRKPRQPANIGDGFDGERPGTFERAFVEAVEARGLQDRVTLQSFDHRSLWAARTIAPWLELAALEKKRRGPLAALADKGAAVWSPRHTLVTAKSVAEAHAAGLRVKPWTVNDAERMQALVDLGVDGIITDRPDLAGDL</sequence>
<dbReference type="InterPro" id="IPR030395">
    <property type="entry name" value="GP_PDE_dom"/>
</dbReference>
<dbReference type="PROSITE" id="PS51704">
    <property type="entry name" value="GP_PDE"/>
    <property type="match status" value="1"/>
</dbReference>
<protein>
    <submittedName>
        <fullName evidence="3">Glycerophosphodiester phosphodiesterase</fullName>
    </submittedName>
</protein>
<reference evidence="3 4" key="1">
    <citation type="submission" date="2019-06" db="EMBL/GenBank/DDBJ databases">
        <title>Persicimonas caeni gen. nov., sp. nov., a predatory bacterium isolated from solar saltern.</title>
        <authorList>
            <person name="Wang S."/>
        </authorList>
    </citation>
    <scope>NUCLEOTIDE SEQUENCE [LARGE SCALE GENOMIC DNA]</scope>
    <source>
        <strain evidence="3 4">YN101</strain>
    </source>
</reference>
<dbReference type="GO" id="GO:0008081">
    <property type="term" value="F:phosphoric diester hydrolase activity"/>
    <property type="evidence" value="ECO:0007669"/>
    <property type="project" value="InterPro"/>
</dbReference>
<name>A0A4Y6PVX0_PERCE</name>
<dbReference type="RefSeq" id="WP_141198865.1">
    <property type="nucleotide sequence ID" value="NZ_CP041186.1"/>
</dbReference>
<evidence type="ECO:0000313" key="3">
    <source>
        <dbReference type="EMBL" id="QDG52393.1"/>
    </source>
</evidence>
<dbReference type="PANTHER" id="PTHR46211:SF14">
    <property type="entry name" value="GLYCEROPHOSPHODIESTER PHOSPHODIESTERASE"/>
    <property type="match status" value="1"/>
</dbReference>
<dbReference type="AlphaFoldDB" id="A0A4Y6PVX0"/>
<feature type="compositionally biased region" description="Basic and acidic residues" evidence="1">
    <location>
        <begin position="33"/>
        <end position="48"/>
    </location>
</feature>
<dbReference type="Proteomes" id="UP000315995">
    <property type="component" value="Chromosome"/>
</dbReference>
<dbReference type="InterPro" id="IPR017946">
    <property type="entry name" value="PLC-like_Pdiesterase_TIM-brl"/>
</dbReference>
<dbReference type="PANTHER" id="PTHR46211">
    <property type="entry name" value="GLYCEROPHOSPHORYL DIESTER PHOSPHODIESTERASE"/>
    <property type="match status" value="1"/>
</dbReference>
<keyword evidence="4" id="KW-1185">Reference proteome</keyword>
<organism evidence="3 4">
    <name type="scientific">Persicimonas caeni</name>
    <dbReference type="NCBI Taxonomy" id="2292766"/>
    <lineage>
        <taxon>Bacteria</taxon>
        <taxon>Deltaproteobacteria</taxon>
        <taxon>Bradymonadales</taxon>
        <taxon>Bradymonadaceae</taxon>
        <taxon>Persicimonas</taxon>
    </lineage>
</organism>
<gene>
    <name evidence="3" type="ORF">FIV42_17085</name>
</gene>
<accession>A0A4Y6PVX0</accession>
<evidence type="ECO:0000313" key="4">
    <source>
        <dbReference type="Proteomes" id="UP000315995"/>
    </source>
</evidence>
<evidence type="ECO:0000259" key="2">
    <source>
        <dbReference type="PROSITE" id="PS51704"/>
    </source>
</evidence>
<feature type="domain" description="GP-PDE" evidence="2">
    <location>
        <begin position="44"/>
        <end position="337"/>
    </location>
</feature>
<proteinExistence type="predicted"/>
<dbReference type="OrthoDB" id="9787897at2"/>
<dbReference type="Gene3D" id="3.20.20.190">
    <property type="entry name" value="Phosphatidylinositol (PI) phosphodiesterase"/>
    <property type="match status" value="1"/>
</dbReference>
<dbReference type="Pfam" id="PF03009">
    <property type="entry name" value="GDPD"/>
    <property type="match status" value="1"/>
</dbReference>
<dbReference type="GO" id="GO:0006629">
    <property type="term" value="P:lipid metabolic process"/>
    <property type="evidence" value="ECO:0007669"/>
    <property type="project" value="InterPro"/>
</dbReference>
<evidence type="ECO:0000256" key="1">
    <source>
        <dbReference type="SAM" id="MobiDB-lite"/>
    </source>
</evidence>
<dbReference type="SUPFAM" id="SSF51695">
    <property type="entry name" value="PLC-like phosphodiesterases"/>
    <property type="match status" value="1"/>
</dbReference>
<dbReference type="EMBL" id="CP041186">
    <property type="protein sequence ID" value="QDG52393.1"/>
    <property type="molecule type" value="Genomic_DNA"/>
</dbReference>
<accession>A0A5B8Y6P9</accession>
<dbReference type="PROSITE" id="PS51257">
    <property type="entry name" value="PROKAR_LIPOPROTEIN"/>
    <property type="match status" value="1"/>
</dbReference>